<evidence type="ECO:0000259" key="4">
    <source>
        <dbReference type="Pfam" id="PF13802"/>
    </source>
</evidence>
<keyword evidence="7" id="KW-1185">Reference proteome</keyword>
<dbReference type="Pfam" id="PF21365">
    <property type="entry name" value="Glyco_hydro_31_3rd"/>
    <property type="match status" value="1"/>
</dbReference>
<dbReference type="CDD" id="cd06599">
    <property type="entry name" value="GH31_glycosidase_Aec37"/>
    <property type="match status" value="1"/>
</dbReference>
<dbReference type="InterPro" id="IPR011013">
    <property type="entry name" value="Gal_mutarotase_sf_dom"/>
</dbReference>
<dbReference type="Gene3D" id="2.60.40.1180">
    <property type="entry name" value="Golgi alpha-mannosidase II"/>
    <property type="match status" value="1"/>
</dbReference>
<dbReference type="Gene3D" id="2.60.40.1760">
    <property type="entry name" value="glycosyl hydrolase (family 31)"/>
    <property type="match status" value="1"/>
</dbReference>
<dbReference type="EMBL" id="FOVR01000002">
    <property type="protein sequence ID" value="SFN81777.1"/>
    <property type="molecule type" value="Genomic_DNA"/>
</dbReference>
<feature type="domain" description="Glycoside hydrolase family 31 TIM barrel" evidence="3">
    <location>
        <begin position="262"/>
        <end position="589"/>
    </location>
</feature>
<evidence type="ECO:0000313" key="6">
    <source>
        <dbReference type="EMBL" id="SFN81777.1"/>
    </source>
</evidence>
<dbReference type="GO" id="GO:0005975">
    <property type="term" value="P:carbohydrate metabolic process"/>
    <property type="evidence" value="ECO:0007669"/>
    <property type="project" value="InterPro"/>
</dbReference>
<dbReference type="Pfam" id="PF01055">
    <property type="entry name" value="Glyco_hydro_31_2nd"/>
    <property type="match status" value="1"/>
</dbReference>
<feature type="domain" description="Glycoside hydrolase family 31 N-terminal" evidence="4">
    <location>
        <begin position="27"/>
        <end position="215"/>
    </location>
</feature>
<dbReference type="InterPro" id="IPR000322">
    <property type="entry name" value="Glyco_hydro_31_TIM"/>
</dbReference>
<evidence type="ECO:0000256" key="1">
    <source>
        <dbReference type="ARBA" id="ARBA00007806"/>
    </source>
</evidence>
<dbReference type="InterPro" id="IPR025887">
    <property type="entry name" value="Glyco_hydro_31_N_dom"/>
</dbReference>
<dbReference type="SUPFAM" id="SSF51445">
    <property type="entry name" value="(Trans)glycosidases"/>
    <property type="match status" value="1"/>
</dbReference>
<dbReference type="OrthoDB" id="176168at2"/>
<gene>
    <name evidence="6" type="ORF">SAMN04488056_102110</name>
</gene>
<evidence type="ECO:0000259" key="5">
    <source>
        <dbReference type="Pfam" id="PF21365"/>
    </source>
</evidence>
<dbReference type="PANTHER" id="PTHR22762:SF165">
    <property type="entry name" value="PUTATIVE (AFU_ORTHOLOGUE AFUA_1G06560)-RELATED"/>
    <property type="match status" value="1"/>
</dbReference>
<keyword evidence="2" id="KW-0378">Hydrolase</keyword>
<protein>
    <submittedName>
        <fullName evidence="6">Alpha-glucosidase</fullName>
    </submittedName>
</protein>
<keyword evidence="2" id="KW-0326">Glycosidase</keyword>
<dbReference type="SUPFAM" id="SSF74650">
    <property type="entry name" value="Galactose mutarotase-like"/>
    <property type="match status" value="1"/>
</dbReference>
<sequence>MYQLKKWTLQSQTSTGIVLEVEGRHSLQIDILEERMARVQLLKDGSYRLDRSWTVAPKGDAPLEGRNRASLDGFSCPAFTCETADDTVTLATGCLKVVVRQPLGLVWFGRSSASDEWQQIAEDRPTGAYMLGRKDHAHSHFLRRAKTDRFYGLGEKTGELERSGRRFEMRNLDAMGYNASSTDPLYKHVPFTITRLESGLSYSLFYDNLAPCWFDLGNELDNYHQPFRSYRAEDGDLDYYFALGDSVLELTKTHTQLTGGTAFLPRWSLGYSGSTMSYTDAPNAQEQLHGFVRLIKEHDIPCDSFQLSSGYTSIGPKRYVFNWNTDKVPDAKGMAKVFADAGLELIANIKPCLLQDHPRYGEVDNLGLFIKDSDTGSAERSVFWDDEGSHLDFTNPETQTWWRDNVKTALLDYGINSTWNDNNEYEIWDRQAQCDGFGDPIDINLIRPVQPLLMTRASNDAQVAFAPEKRAYLISRSGCPGIQRYAQTWSGDNRTNWNSLKYNIRMGLGMSLSGLYNVGHDVGGFSGDRPDPELFVRWVQNGIFHPRFTIHSWNDDQTVNEPWMYPEVTAHIRNAINLRYTLLPYLYTLLYKAVVDDEPMIRPTFLDHEHDERCYAPTDDFFLGRDMLVANVVEEGAKTRTLYLPDNGVGYYDFWSGEYYHGGQEVTVPVALGSIPLFVKAGTVLTLSPGVKRSGSVEGQLRQIVIYPLHGEASCTFEAQAYEDDVDNVDALSGNHRLTTFKVTQTATTLDLDWQHDGQFDPALEGCKVSVATRDSRLLSVSGAPYKTGTLLPF</sequence>
<proteinExistence type="inferred from homology"/>
<dbReference type="CDD" id="cd14752">
    <property type="entry name" value="GH31_N"/>
    <property type="match status" value="1"/>
</dbReference>
<dbReference type="SUPFAM" id="SSF51011">
    <property type="entry name" value="Glycosyl hydrolase domain"/>
    <property type="match status" value="1"/>
</dbReference>
<evidence type="ECO:0000259" key="3">
    <source>
        <dbReference type="Pfam" id="PF01055"/>
    </source>
</evidence>
<feature type="domain" description="Glycosyl hydrolase family 31 C-terminal" evidence="5">
    <location>
        <begin position="598"/>
        <end position="685"/>
    </location>
</feature>
<accession>A0A1I5C4B8</accession>
<dbReference type="STRING" id="655353.SAMN04488056_102110"/>
<dbReference type="Proteomes" id="UP000199236">
    <property type="component" value="Unassembled WGS sequence"/>
</dbReference>
<dbReference type="GO" id="GO:0004553">
    <property type="term" value="F:hydrolase activity, hydrolyzing O-glycosyl compounds"/>
    <property type="evidence" value="ECO:0007669"/>
    <property type="project" value="InterPro"/>
</dbReference>
<reference evidence="6 7" key="1">
    <citation type="submission" date="2016-10" db="EMBL/GenBank/DDBJ databases">
        <authorList>
            <person name="de Groot N.N."/>
        </authorList>
    </citation>
    <scope>NUCLEOTIDE SEQUENCE [LARGE SCALE GENOMIC DNA]</scope>
    <source>
        <strain evidence="6 7">CGMCC 1.9157</strain>
    </source>
</reference>
<dbReference type="InterPro" id="IPR017853">
    <property type="entry name" value="GH"/>
</dbReference>
<dbReference type="AlphaFoldDB" id="A0A1I5C4B8"/>
<dbReference type="Pfam" id="PF13802">
    <property type="entry name" value="Gal_mutarotas_2"/>
    <property type="match status" value="1"/>
</dbReference>
<dbReference type="PANTHER" id="PTHR22762">
    <property type="entry name" value="ALPHA-GLUCOSIDASE"/>
    <property type="match status" value="1"/>
</dbReference>
<comment type="similarity">
    <text evidence="1 2">Belongs to the glycosyl hydrolase 31 family.</text>
</comment>
<dbReference type="RefSeq" id="WP_090069228.1">
    <property type="nucleotide sequence ID" value="NZ_FOVR01000002.1"/>
</dbReference>
<dbReference type="GO" id="GO:0030246">
    <property type="term" value="F:carbohydrate binding"/>
    <property type="evidence" value="ECO:0007669"/>
    <property type="project" value="InterPro"/>
</dbReference>
<dbReference type="InterPro" id="IPR048395">
    <property type="entry name" value="Glyco_hydro_31_C"/>
</dbReference>
<evidence type="ECO:0000313" key="7">
    <source>
        <dbReference type="Proteomes" id="UP000199236"/>
    </source>
</evidence>
<name>A0A1I5C4B8_9HYPH</name>
<dbReference type="InterPro" id="IPR013780">
    <property type="entry name" value="Glyco_hydro_b"/>
</dbReference>
<dbReference type="Gene3D" id="3.20.20.80">
    <property type="entry name" value="Glycosidases"/>
    <property type="match status" value="1"/>
</dbReference>
<evidence type="ECO:0000256" key="2">
    <source>
        <dbReference type="RuleBase" id="RU361185"/>
    </source>
</evidence>
<organism evidence="6 7">
    <name type="scientific">Cohaesibacter marisflavi</name>
    <dbReference type="NCBI Taxonomy" id="655353"/>
    <lineage>
        <taxon>Bacteria</taxon>
        <taxon>Pseudomonadati</taxon>
        <taxon>Pseudomonadota</taxon>
        <taxon>Alphaproteobacteria</taxon>
        <taxon>Hyphomicrobiales</taxon>
        <taxon>Cohaesibacteraceae</taxon>
    </lineage>
</organism>